<evidence type="ECO:0000256" key="1">
    <source>
        <dbReference type="SAM" id="MobiDB-lite"/>
    </source>
</evidence>
<dbReference type="Proteomes" id="UP000095282">
    <property type="component" value="Unplaced"/>
</dbReference>
<reference evidence="3" key="1">
    <citation type="submission" date="2016-11" db="UniProtKB">
        <authorList>
            <consortium name="WormBaseParasite"/>
        </authorList>
    </citation>
    <scope>IDENTIFICATION</scope>
</reference>
<evidence type="ECO:0000313" key="2">
    <source>
        <dbReference type="Proteomes" id="UP000095282"/>
    </source>
</evidence>
<dbReference type="AlphaFoldDB" id="A0A1I7TE52"/>
<feature type="compositionally biased region" description="Basic and acidic residues" evidence="1">
    <location>
        <begin position="7"/>
        <end position="20"/>
    </location>
</feature>
<dbReference type="WBParaSite" id="Csp11.Scaffold589.g5046.t1">
    <property type="protein sequence ID" value="Csp11.Scaffold589.g5046.t1"/>
    <property type="gene ID" value="Csp11.Scaffold589.g5046"/>
</dbReference>
<keyword evidence="2" id="KW-1185">Reference proteome</keyword>
<proteinExistence type="predicted"/>
<accession>A0A1I7TE52</accession>
<feature type="region of interest" description="Disordered" evidence="1">
    <location>
        <begin position="1"/>
        <end position="33"/>
    </location>
</feature>
<organism evidence="2 3">
    <name type="scientific">Caenorhabditis tropicalis</name>
    <dbReference type="NCBI Taxonomy" id="1561998"/>
    <lineage>
        <taxon>Eukaryota</taxon>
        <taxon>Metazoa</taxon>
        <taxon>Ecdysozoa</taxon>
        <taxon>Nematoda</taxon>
        <taxon>Chromadorea</taxon>
        <taxon>Rhabditida</taxon>
        <taxon>Rhabditina</taxon>
        <taxon>Rhabditomorpha</taxon>
        <taxon>Rhabditoidea</taxon>
        <taxon>Rhabditidae</taxon>
        <taxon>Peloderinae</taxon>
        <taxon>Caenorhabditis</taxon>
    </lineage>
</organism>
<protein>
    <submittedName>
        <fullName evidence="3">Uncharacterized protein</fullName>
    </submittedName>
</protein>
<evidence type="ECO:0000313" key="3">
    <source>
        <dbReference type="WBParaSite" id="Csp11.Scaffold589.g5046.t1"/>
    </source>
</evidence>
<sequence>MSANTNPREKDREKVEKNEMALDGAAASAYRDDRELMPRGEIRRSPLVSFSLFSRFNQHTPNGPVRLLKNQEHEEEEEEGVTQHTLFLSFLPSLMLLDTPFGRFSREGKLEYG</sequence>
<name>A0A1I7TE52_9PELO</name>